<dbReference type="PANTHER" id="PTHR33540:SF2">
    <property type="entry name" value="TRNA THREONYLCARBAMOYLADENOSINE BIOSYNTHESIS PROTEIN TSAE"/>
    <property type="match status" value="1"/>
</dbReference>
<evidence type="ECO:0000256" key="11">
    <source>
        <dbReference type="ARBA" id="ARBA00032441"/>
    </source>
</evidence>
<evidence type="ECO:0000313" key="12">
    <source>
        <dbReference type="EMBL" id="MBB3678116.1"/>
    </source>
</evidence>
<dbReference type="NCBIfam" id="TIGR00150">
    <property type="entry name" value="T6A_YjeE"/>
    <property type="match status" value="1"/>
</dbReference>
<keyword evidence="5" id="KW-0819">tRNA processing</keyword>
<organism evidence="12 13">
    <name type="scientific">Modestobacter versicolor</name>
    <dbReference type="NCBI Taxonomy" id="429133"/>
    <lineage>
        <taxon>Bacteria</taxon>
        <taxon>Bacillati</taxon>
        <taxon>Actinomycetota</taxon>
        <taxon>Actinomycetes</taxon>
        <taxon>Geodermatophilales</taxon>
        <taxon>Geodermatophilaceae</taxon>
        <taxon>Modestobacter</taxon>
    </lineage>
</organism>
<dbReference type="AlphaFoldDB" id="A0A839Y9K1"/>
<dbReference type="InterPro" id="IPR027417">
    <property type="entry name" value="P-loop_NTPase"/>
</dbReference>
<dbReference type="GO" id="GO:0005737">
    <property type="term" value="C:cytoplasm"/>
    <property type="evidence" value="ECO:0007669"/>
    <property type="project" value="UniProtKB-SubCell"/>
</dbReference>
<keyword evidence="7" id="KW-0547">Nucleotide-binding</keyword>
<gene>
    <name evidence="12" type="ORF">FHX36_003851</name>
</gene>
<dbReference type="GO" id="GO:0005524">
    <property type="term" value="F:ATP binding"/>
    <property type="evidence" value="ECO:0007669"/>
    <property type="project" value="UniProtKB-KW"/>
</dbReference>
<evidence type="ECO:0000256" key="9">
    <source>
        <dbReference type="ARBA" id="ARBA00022842"/>
    </source>
</evidence>
<reference evidence="12 13" key="1">
    <citation type="submission" date="2020-08" db="EMBL/GenBank/DDBJ databases">
        <title>Sequencing the genomes of 1000 actinobacteria strains.</title>
        <authorList>
            <person name="Klenk H.-P."/>
        </authorList>
    </citation>
    <scope>NUCLEOTIDE SEQUENCE [LARGE SCALE GENOMIC DNA]</scope>
    <source>
        <strain evidence="12 13">DSM 16678</strain>
    </source>
</reference>
<keyword evidence="6" id="KW-0479">Metal-binding</keyword>
<evidence type="ECO:0000256" key="1">
    <source>
        <dbReference type="ARBA" id="ARBA00004496"/>
    </source>
</evidence>
<evidence type="ECO:0000256" key="10">
    <source>
        <dbReference type="ARBA" id="ARBA00024908"/>
    </source>
</evidence>
<comment type="caution">
    <text evidence="12">The sequence shown here is derived from an EMBL/GenBank/DDBJ whole genome shotgun (WGS) entry which is preliminary data.</text>
</comment>
<dbReference type="RefSeq" id="WP_183514029.1">
    <property type="nucleotide sequence ID" value="NZ_JACIBU010000001.1"/>
</dbReference>
<dbReference type="GO" id="GO:0002949">
    <property type="term" value="P:tRNA threonylcarbamoyladenosine modification"/>
    <property type="evidence" value="ECO:0007669"/>
    <property type="project" value="InterPro"/>
</dbReference>
<evidence type="ECO:0000256" key="4">
    <source>
        <dbReference type="ARBA" id="ARBA00022490"/>
    </source>
</evidence>
<evidence type="ECO:0000256" key="8">
    <source>
        <dbReference type="ARBA" id="ARBA00022840"/>
    </source>
</evidence>
<evidence type="ECO:0000313" key="13">
    <source>
        <dbReference type="Proteomes" id="UP000580718"/>
    </source>
</evidence>
<comment type="similarity">
    <text evidence="2">Belongs to the TsaE family.</text>
</comment>
<comment type="subcellular location">
    <subcellularLocation>
        <location evidence="1">Cytoplasm</location>
    </subcellularLocation>
</comment>
<dbReference type="EMBL" id="JACIBU010000001">
    <property type="protein sequence ID" value="MBB3678116.1"/>
    <property type="molecule type" value="Genomic_DNA"/>
</dbReference>
<dbReference type="SUPFAM" id="SSF52540">
    <property type="entry name" value="P-loop containing nucleoside triphosphate hydrolases"/>
    <property type="match status" value="1"/>
</dbReference>
<evidence type="ECO:0000256" key="7">
    <source>
        <dbReference type="ARBA" id="ARBA00022741"/>
    </source>
</evidence>
<name>A0A839Y9K1_9ACTN</name>
<proteinExistence type="inferred from homology"/>
<evidence type="ECO:0000256" key="5">
    <source>
        <dbReference type="ARBA" id="ARBA00022694"/>
    </source>
</evidence>
<dbReference type="Proteomes" id="UP000580718">
    <property type="component" value="Unassembled WGS sequence"/>
</dbReference>
<dbReference type="PANTHER" id="PTHR33540">
    <property type="entry name" value="TRNA THREONYLCARBAMOYLADENOSINE BIOSYNTHESIS PROTEIN TSAE"/>
    <property type="match status" value="1"/>
</dbReference>
<dbReference type="Gene3D" id="3.40.50.300">
    <property type="entry name" value="P-loop containing nucleotide triphosphate hydrolases"/>
    <property type="match status" value="1"/>
</dbReference>
<keyword evidence="4" id="KW-0963">Cytoplasm</keyword>
<protein>
    <recommendedName>
        <fullName evidence="3">tRNA threonylcarbamoyladenosine biosynthesis protein TsaE</fullName>
    </recommendedName>
    <alternativeName>
        <fullName evidence="11">t(6)A37 threonylcarbamoyladenosine biosynthesis protein TsaE</fullName>
    </alternativeName>
</protein>
<accession>A0A839Y9K1</accession>
<dbReference type="GO" id="GO:0046872">
    <property type="term" value="F:metal ion binding"/>
    <property type="evidence" value="ECO:0007669"/>
    <property type="project" value="UniProtKB-KW"/>
</dbReference>
<sequence>MRREQELPTVADTQAFGRELAQLLRPGDLVVLAGPLGAGKTALTQGIGAGLGVPGPVTSPTFVLARVHRGGRVPLVHVDAYRLSGMADVDDLDLDATTDEAVTVVEWGHGLVEQLADEHLVVELDRRDDDVRTARLVPVGPGWEQRLGDGAG</sequence>
<keyword evidence="9" id="KW-0460">Magnesium</keyword>
<keyword evidence="8" id="KW-0067">ATP-binding</keyword>
<dbReference type="InterPro" id="IPR003442">
    <property type="entry name" value="T6A_TsaE"/>
</dbReference>
<comment type="function">
    <text evidence="10">Required for the formation of a threonylcarbamoyl group on adenosine at position 37 (t(6)A37) in tRNAs that read codons beginning with adenine. Is involved in the transfer of the threonylcarbamoyl moiety of threonylcarbamoyl-AMP (TC-AMP) to the N6 group of A37, together with TsaD and TsaB. TsaE seems to play an indirect role in the t(6)A biosynthesis pathway, possibly in regulating the core enzymatic function of TsaD.</text>
</comment>
<evidence type="ECO:0000256" key="3">
    <source>
        <dbReference type="ARBA" id="ARBA00019010"/>
    </source>
</evidence>
<evidence type="ECO:0000256" key="6">
    <source>
        <dbReference type="ARBA" id="ARBA00022723"/>
    </source>
</evidence>
<evidence type="ECO:0000256" key="2">
    <source>
        <dbReference type="ARBA" id="ARBA00007599"/>
    </source>
</evidence>
<dbReference type="Pfam" id="PF02367">
    <property type="entry name" value="TsaE"/>
    <property type="match status" value="1"/>
</dbReference>